<evidence type="ECO:0000256" key="15">
    <source>
        <dbReference type="ARBA" id="ARBA00023136"/>
    </source>
</evidence>
<gene>
    <name evidence="20" type="ORF">DFP79_2964</name>
</gene>
<dbReference type="GO" id="GO:0005886">
    <property type="term" value="C:plasma membrane"/>
    <property type="evidence" value="ECO:0007669"/>
    <property type="project" value="UniProtKB-SubCell"/>
</dbReference>
<evidence type="ECO:0000256" key="10">
    <source>
        <dbReference type="ARBA" id="ARBA00022679"/>
    </source>
</evidence>
<feature type="transmembrane region" description="Helical" evidence="19">
    <location>
        <begin position="53"/>
        <end position="72"/>
    </location>
</feature>
<evidence type="ECO:0000256" key="3">
    <source>
        <dbReference type="ARBA" id="ARBA00005119"/>
    </source>
</evidence>
<dbReference type="PROSITE" id="PS01315">
    <property type="entry name" value="CDS"/>
    <property type="match status" value="1"/>
</dbReference>
<dbReference type="GO" id="GO:0016024">
    <property type="term" value="P:CDP-diacylglycerol biosynthetic process"/>
    <property type="evidence" value="ECO:0007669"/>
    <property type="project" value="UniProtKB-UniPathway"/>
</dbReference>
<evidence type="ECO:0000256" key="1">
    <source>
        <dbReference type="ARBA" id="ARBA00001698"/>
    </source>
</evidence>
<evidence type="ECO:0000256" key="17">
    <source>
        <dbReference type="ARBA" id="ARBA00023264"/>
    </source>
</evidence>
<keyword evidence="13 19" id="KW-1133">Transmembrane helix</keyword>
<evidence type="ECO:0000256" key="4">
    <source>
        <dbReference type="ARBA" id="ARBA00005189"/>
    </source>
</evidence>
<keyword evidence="9" id="KW-0444">Lipid biosynthesis</keyword>
<reference evidence="20 21" key="1">
    <citation type="submission" date="2019-03" db="EMBL/GenBank/DDBJ databases">
        <title>Genomic Encyclopedia of Type Strains, Phase III (KMG-III): the genomes of soil and plant-associated and newly described type strains.</title>
        <authorList>
            <person name="Whitman W."/>
        </authorList>
    </citation>
    <scope>NUCLEOTIDE SEQUENCE [LARGE SCALE GENOMIC DNA]</scope>
    <source>
        <strain evidence="20 21">CECT 7378</strain>
    </source>
</reference>
<sequence length="267" mass="28937">MLLPRVLSAIVMAFFFISAVFFLPQSAFLISMAAVVVLAAWEWARLSGVKAQLQRVLFSAGVAVAILALYVIGMTKTILLVAPIVWLVGFLWVVNFPRPMGWQSSSIRLIFGVYILISTWAALAVLKSSPDFVVWILLLMGLIWGADSGAYFSGKAFGKRKLAPNVSPGKSWEGVIGGVVFTQIGMLLFSIVSGFSVKQALTMALIALLTVFVSVLGDLSESMFKRHESMKDSSNLIPGHGGVMDRVDSLTSAAPIFVLLLSMSEWL</sequence>
<feature type="transmembrane region" description="Helical" evidence="19">
    <location>
        <begin position="12"/>
        <end position="41"/>
    </location>
</feature>
<feature type="transmembrane region" description="Helical" evidence="19">
    <location>
        <begin position="78"/>
        <end position="97"/>
    </location>
</feature>
<keyword evidence="21" id="KW-1185">Reference proteome</keyword>
<keyword evidence="12 18" id="KW-0548">Nucleotidyltransferase</keyword>
<evidence type="ECO:0000313" key="20">
    <source>
        <dbReference type="EMBL" id="TDO96390.1"/>
    </source>
</evidence>
<evidence type="ECO:0000256" key="8">
    <source>
        <dbReference type="ARBA" id="ARBA00022475"/>
    </source>
</evidence>
<keyword evidence="10 18" id="KW-0808">Transferase</keyword>
<dbReference type="RefSeq" id="WP_133504681.1">
    <property type="nucleotide sequence ID" value="NZ_SNXC01000014.1"/>
</dbReference>
<dbReference type="UniPathway" id="UPA00557">
    <property type="reaction ID" value="UER00614"/>
</dbReference>
<keyword evidence="14" id="KW-0443">Lipid metabolism</keyword>
<dbReference type="InterPro" id="IPR000374">
    <property type="entry name" value="PC_trans"/>
</dbReference>
<dbReference type="EMBL" id="SNXC01000014">
    <property type="protein sequence ID" value="TDO96390.1"/>
    <property type="molecule type" value="Genomic_DNA"/>
</dbReference>
<dbReference type="EC" id="2.7.7.41" evidence="6 18"/>
<evidence type="ECO:0000256" key="14">
    <source>
        <dbReference type="ARBA" id="ARBA00023098"/>
    </source>
</evidence>
<evidence type="ECO:0000313" key="21">
    <source>
        <dbReference type="Proteomes" id="UP000294656"/>
    </source>
</evidence>
<dbReference type="Proteomes" id="UP000294656">
    <property type="component" value="Unassembled WGS sequence"/>
</dbReference>
<keyword evidence="17" id="KW-1208">Phospholipid metabolism</keyword>
<keyword evidence="8" id="KW-1003">Cell membrane</keyword>
<feature type="transmembrane region" description="Helical" evidence="19">
    <location>
        <begin position="201"/>
        <end position="220"/>
    </location>
</feature>
<comment type="caution">
    <text evidence="20">The sequence shown here is derived from an EMBL/GenBank/DDBJ whole genome shotgun (WGS) entry which is preliminary data.</text>
</comment>
<evidence type="ECO:0000256" key="5">
    <source>
        <dbReference type="ARBA" id="ARBA00010185"/>
    </source>
</evidence>
<evidence type="ECO:0000256" key="12">
    <source>
        <dbReference type="ARBA" id="ARBA00022695"/>
    </source>
</evidence>
<dbReference type="GO" id="GO:0004605">
    <property type="term" value="F:phosphatidate cytidylyltransferase activity"/>
    <property type="evidence" value="ECO:0007669"/>
    <property type="project" value="UniProtKB-EC"/>
</dbReference>
<dbReference type="AlphaFoldDB" id="A0A4R6M715"/>
<evidence type="ECO:0000256" key="7">
    <source>
        <dbReference type="ARBA" id="ARBA00019373"/>
    </source>
</evidence>
<comment type="pathway">
    <text evidence="4">Lipid metabolism.</text>
</comment>
<keyword evidence="15 19" id="KW-0472">Membrane</keyword>
<feature type="transmembrane region" description="Helical" evidence="19">
    <location>
        <begin position="132"/>
        <end position="153"/>
    </location>
</feature>
<evidence type="ECO:0000256" key="6">
    <source>
        <dbReference type="ARBA" id="ARBA00012487"/>
    </source>
</evidence>
<dbReference type="Pfam" id="PF01148">
    <property type="entry name" value="CTP_transf_1"/>
    <property type="match status" value="1"/>
</dbReference>
<feature type="transmembrane region" description="Helical" evidence="19">
    <location>
        <begin position="109"/>
        <end position="126"/>
    </location>
</feature>
<evidence type="ECO:0000256" key="18">
    <source>
        <dbReference type="RuleBase" id="RU003938"/>
    </source>
</evidence>
<protein>
    <recommendedName>
        <fullName evidence="7 18">Phosphatidate cytidylyltransferase</fullName>
        <ecNumber evidence="6 18">2.7.7.41</ecNumber>
    </recommendedName>
</protein>
<keyword evidence="11 18" id="KW-0812">Transmembrane</keyword>
<comment type="pathway">
    <text evidence="3 18">Phospholipid metabolism; CDP-diacylglycerol biosynthesis; CDP-diacylglycerol from sn-glycerol 3-phosphate: step 3/3.</text>
</comment>
<feature type="transmembrane region" description="Helical" evidence="19">
    <location>
        <begin position="174"/>
        <end position="195"/>
    </location>
</feature>
<organism evidence="20 21">
    <name type="scientific">Marinomonas balearica</name>
    <dbReference type="NCBI Taxonomy" id="491947"/>
    <lineage>
        <taxon>Bacteria</taxon>
        <taxon>Pseudomonadati</taxon>
        <taxon>Pseudomonadota</taxon>
        <taxon>Gammaproteobacteria</taxon>
        <taxon>Oceanospirillales</taxon>
        <taxon>Oceanospirillaceae</taxon>
        <taxon>Marinomonas</taxon>
    </lineage>
</organism>
<evidence type="ECO:0000256" key="2">
    <source>
        <dbReference type="ARBA" id="ARBA00004651"/>
    </source>
</evidence>
<dbReference type="OrthoDB" id="9799199at2"/>
<comment type="subcellular location">
    <subcellularLocation>
        <location evidence="2">Cell membrane</location>
        <topology evidence="2">Multi-pass membrane protein</topology>
    </subcellularLocation>
</comment>
<comment type="catalytic activity">
    <reaction evidence="1 18">
        <text>a 1,2-diacyl-sn-glycero-3-phosphate + CTP + H(+) = a CDP-1,2-diacyl-sn-glycerol + diphosphate</text>
        <dbReference type="Rhea" id="RHEA:16229"/>
        <dbReference type="ChEBI" id="CHEBI:15378"/>
        <dbReference type="ChEBI" id="CHEBI:33019"/>
        <dbReference type="ChEBI" id="CHEBI:37563"/>
        <dbReference type="ChEBI" id="CHEBI:58332"/>
        <dbReference type="ChEBI" id="CHEBI:58608"/>
        <dbReference type="EC" id="2.7.7.41"/>
    </reaction>
</comment>
<name>A0A4R6M715_9GAMM</name>
<evidence type="ECO:0000256" key="9">
    <source>
        <dbReference type="ARBA" id="ARBA00022516"/>
    </source>
</evidence>
<dbReference type="PANTHER" id="PTHR46382:SF1">
    <property type="entry name" value="PHOSPHATIDATE CYTIDYLYLTRANSFERASE"/>
    <property type="match status" value="1"/>
</dbReference>
<evidence type="ECO:0000256" key="16">
    <source>
        <dbReference type="ARBA" id="ARBA00023209"/>
    </source>
</evidence>
<proteinExistence type="inferred from homology"/>
<evidence type="ECO:0000256" key="13">
    <source>
        <dbReference type="ARBA" id="ARBA00022989"/>
    </source>
</evidence>
<keyword evidence="16" id="KW-0594">Phospholipid biosynthesis</keyword>
<dbReference type="PANTHER" id="PTHR46382">
    <property type="entry name" value="PHOSPHATIDATE CYTIDYLYLTRANSFERASE"/>
    <property type="match status" value="1"/>
</dbReference>
<evidence type="ECO:0000256" key="11">
    <source>
        <dbReference type="ARBA" id="ARBA00022692"/>
    </source>
</evidence>
<evidence type="ECO:0000256" key="19">
    <source>
        <dbReference type="SAM" id="Phobius"/>
    </source>
</evidence>
<accession>A0A4R6M715</accession>
<comment type="similarity">
    <text evidence="5 18">Belongs to the CDS family.</text>
</comment>